<proteinExistence type="predicted"/>
<dbReference type="AlphaFoldDB" id="Q029Y2"/>
<dbReference type="InParanoid" id="Q029Y2"/>
<dbReference type="eggNOG" id="ENOG5030HF9">
    <property type="taxonomic scope" value="Bacteria"/>
</dbReference>
<dbReference type="EMBL" id="CP000473">
    <property type="protein sequence ID" value="ABJ82144.1"/>
    <property type="molecule type" value="Genomic_DNA"/>
</dbReference>
<gene>
    <name evidence="1" type="ordered locus">Acid_1150</name>
</gene>
<organism evidence="1">
    <name type="scientific">Solibacter usitatus (strain Ellin6076)</name>
    <dbReference type="NCBI Taxonomy" id="234267"/>
    <lineage>
        <taxon>Bacteria</taxon>
        <taxon>Pseudomonadati</taxon>
        <taxon>Acidobacteriota</taxon>
        <taxon>Terriglobia</taxon>
        <taxon>Bryobacterales</taxon>
        <taxon>Solibacteraceae</taxon>
        <taxon>Candidatus Solibacter</taxon>
    </lineage>
</organism>
<name>Q029Y2_SOLUE</name>
<dbReference type="HOGENOM" id="CLU_2156699_0_0_0"/>
<reference evidence="1" key="1">
    <citation type="submission" date="2006-10" db="EMBL/GenBank/DDBJ databases">
        <title>Complete sequence of Solibacter usitatus Ellin6076.</title>
        <authorList>
            <consortium name="US DOE Joint Genome Institute"/>
            <person name="Copeland A."/>
            <person name="Lucas S."/>
            <person name="Lapidus A."/>
            <person name="Barry K."/>
            <person name="Detter J.C."/>
            <person name="Glavina del Rio T."/>
            <person name="Hammon N."/>
            <person name="Israni S."/>
            <person name="Dalin E."/>
            <person name="Tice H."/>
            <person name="Pitluck S."/>
            <person name="Thompson L.S."/>
            <person name="Brettin T."/>
            <person name="Bruce D."/>
            <person name="Han C."/>
            <person name="Tapia R."/>
            <person name="Gilna P."/>
            <person name="Schmutz J."/>
            <person name="Larimer F."/>
            <person name="Land M."/>
            <person name="Hauser L."/>
            <person name="Kyrpides N."/>
            <person name="Mikhailova N."/>
            <person name="Janssen P.H."/>
            <person name="Kuske C.R."/>
            <person name="Richardson P."/>
        </authorList>
    </citation>
    <scope>NUCLEOTIDE SEQUENCE</scope>
    <source>
        <strain evidence="1">Ellin6076</strain>
    </source>
</reference>
<accession>Q029Y2</accession>
<protein>
    <submittedName>
        <fullName evidence="1">Uncharacterized protein</fullName>
    </submittedName>
</protein>
<dbReference type="OrthoDB" id="490334at2"/>
<evidence type="ECO:0000313" key="1">
    <source>
        <dbReference type="EMBL" id="ABJ82144.1"/>
    </source>
</evidence>
<sequence>MQTANWPTDFACISQITTQIQVLLVAGGWLKLLDCFRGVHIREMARFAHRRMILLIDFDGDPERLTCAQSYIPENLKKRVFIVGVWTEPEDLKAALGSYENIGLSIAKDCH</sequence>
<dbReference type="KEGG" id="sus:Acid_1150"/>